<reference evidence="1" key="2">
    <citation type="journal article" date="2015" name="Fish Shellfish Immunol.">
        <title>Early steps in the European eel (Anguilla anguilla)-Vibrio vulnificus interaction in the gills: Role of the RtxA13 toxin.</title>
        <authorList>
            <person name="Callol A."/>
            <person name="Pajuelo D."/>
            <person name="Ebbesson L."/>
            <person name="Teles M."/>
            <person name="MacKenzie S."/>
            <person name="Amaro C."/>
        </authorList>
    </citation>
    <scope>NUCLEOTIDE SEQUENCE</scope>
</reference>
<proteinExistence type="predicted"/>
<protein>
    <submittedName>
        <fullName evidence="1">Uncharacterized protein</fullName>
    </submittedName>
</protein>
<dbReference type="AlphaFoldDB" id="A0A0E9XJF2"/>
<sequence length="38" mass="4576">MPAIRERWEHKSRWRGIFLHNNLGGRMFSVRGTRVQPV</sequence>
<accession>A0A0E9XJF2</accession>
<evidence type="ECO:0000313" key="1">
    <source>
        <dbReference type="EMBL" id="JAI02780.1"/>
    </source>
</evidence>
<name>A0A0E9XJF2_ANGAN</name>
<reference evidence="1" key="1">
    <citation type="submission" date="2014-11" db="EMBL/GenBank/DDBJ databases">
        <authorList>
            <person name="Amaro Gonzalez C."/>
        </authorList>
    </citation>
    <scope>NUCLEOTIDE SEQUENCE</scope>
</reference>
<organism evidence="1">
    <name type="scientific">Anguilla anguilla</name>
    <name type="common">European freshwater eel</name>
    <name type="synonym">Muraena anguilla</name>
    <dbReference type="NCBI Taxonomy" id="7936"/>
    <lineage>
        <taxon>Eukaryota</taxon>
        <taxon>Metazoa</taxon>
        <taxon>Chordata</taxon>
        <taxon>Craniata</taxon>
        <taxon>Vertebrata</taxon>
        <taxon>Euteleostomi</taxon>
        <taxon>Actinopterygii</taxon>
        <taxon>Neopterygii</taxon>
        <taxon>Teleostei</taxon>
        <taxon>Anguilliformes</taxon>
        <taxon>Anguillidae</taxon>
        <taxon>Anguilla</taxon>
    </lineage>
</organism>
<dbReference type="EMBL" id="GBXM01005798">
    <property type="protein sequence ID" value="JAI02780.1"/>
    <property type="molecule type" value="Transcribed_RNA"/>
</dbReference>